<keyword evidence="2" id="KW-0812">Transmembrane</keyword>
<dbReference type="AlphaFoldDB" id="A0AAJ0FD40"/>
<feature type="compositionally biased region" description="Polar residues" evidence="1">
    <location>
        <begin position="539"/>
        <end position="549"/>
    </location>
</feature>
<evidence type="ECO:0000256" key="2">
    <source>
        <dbReference type="SAM" id="Phobius"/>
    </source>
</evidence>
<name>A0AAJ0FD40_9PEZI</name>
<evidence type="ECO:0000256" key="1">
    <source>
        <dbReference type="SAM" id="MobiDB-lite"/>
    </source>
</evidence>
<dbReference type="PANTHER" id="PTHR37576">
    <property type="entry name" value="DEFECT AT LOW TEMPERATURE PROTEIN 1"/>
    <property type="match status" value="1"/>
</dbReference>
<dbReference type="EMBL" id="MU839831">
    <property type="protein sequence ID" value="KAK1757199.1"/>
    <property type="molecule type" value="Genomic_DNA"/>
</dbReference>
<proteinExistence type="predicted"/>
<comment type="caution">
    <text evidence="3">The sequence shown here is derived from an EMBL/GenBank/DDBJ whole genome shotgun (WGS) entry which is preliminary data.</text>
</comment>
<organism evidence="3 4">
    <name type="scientific">Echria macrotheca</name>
    <dbReference type="NCBI Taxonomy" id="438768"/>
    <lineage>
        <taxon>Eukaryota</taxon>
        <taxon>Fungi</taxon>
        <taxon>Dikarya</taxon>
        <taxon>Ascomycota</taxon>
        <taxon>Pezizomycotina</taxon>
        <taxon>Sordariomycetes</taxon>
        <taxon>Sordariomycetidae</taxon>
        <taxon>Sordariales</taxon>
        <taxon>Schizotheciaceae</taxon>
        <taxon>Echria</taxon>
    </lineage>
</organism>
<accession>A0AAJ0FD40</accession>
<evidence type="ECO:0000313" key="3">
    <source>
        <dbReference type="EMBL" id="KAK1757199.1"/>
    </source>
</evidence>
<evidence type="ECO:0000313" key="4">
    <source>
        <dbReference type="Proteomes" id="UP001239445"/>
    </source>
</evidence>
<keyword evidence="2" id="KW-0472">Membrane</keyword>
<dbReference type="PANTHER" id="PTHR37576:SF2">
    <property type="entry name" value="DEFECT AT LOW TEMPERATURE PROTEIN 1"/>
    <property type="match status" value="1"/>
</dbReference>
<dbReference type="Proteomes" id="UP001239445">
    <property type="component" value="Unassembled WGS sequence"/>
</dbReference>
<feature type="transmembrane region" description="Helical" evidence="2">
    <location>
        <begin position="466"/>
        <end position="489"/>
    </location>
</feature>
<sequence>MNSSKTTATGHPPKEESRWQTTPWVGLLSLAALVVCAIIAAVVVGISHDDEVSSWSVAPAVLLAILSAASNIAFGSALATGIVVRFWRYAARGATPSQLHYIWDHGRGFGLFGALRAGSEARTVALMATLAYITQFASGPLLQRSTDQAIEVREAPQTLNLDLAAHIPDGWLGVMENGVSIGFRKGITEVQQNFRNTSMRTRDVPGYACAAGTCHGVVRGAGLSASCSTTTQLVQMNSTDNNGLPVFAINATMLVNGVPFAVPFVGDGTNNSYHPATDTASLRLFVLHASSVNESCVTTLTIDTCDFRAAVVEYPVTIRNSTITLQLDKLTQMNVVSTTSSPNDLPTAPNGTAAGLLSSLRTMIDGNYATNTTKLWKPQANVTVYGGDGSTLPDKFFLPESPSYADGSPTRKCALTWDSPTEYVLRELHTFVFRCALRLGAEQNETQTVDGRRAVVVAVYQTDPRYLGAAMAAMVVSLGLVAALMRGWWRLPRPVTLSPLETAGVLRGVDVLEEIAEDVPLKKVLKRLERVETGLEGSKNGSATVSRVNTGLPGPQGGGKVDVEVVAVSVKGEGTSSPR</sequence>
<reference evidence="3" key="1">
    <citation type="submission" date="2023-06" db="EMBL/GenBank/DDBJ databases">
        <title>Genome-scale phylogeny and comparative genomics of the fungal order Sordariales.</title>
        <authorList>
            <consortium name="Lawrence Berkeley National Laboratory"/>
            <person name="Hensen N."/>
            <person name="Bonometti L."/>
            <person name="Westerberg I."/>
            <person name="Brannstrom I.O."/>
            <person name="Guillou S."/>
            <person name="Cros-Aarteil S."/>
            <person name="Calhoun S."/>
            <person name="Haridas S."/>
            <person name="Kuo A."/>
            <person name="Mondo S."/>
            <person name="Pangilinan J."/>
            <person name="Riley R."/>
            <person name="Labutti K."/>
            <person name="Andreopoulos B."/>
            <person name="Lipzen A."/>
            <person name="Chen C."/>
            <person name="Yanf M."/>
            <person name="Daum C."/>
            <person name="Ng V."/>
            <person name="Clum A."/>
            <person name="Steindorff A."/>
            <person name="Ohm R."/>
            <person name="Martin F."/>
            <person name="Silar P."/>
            <person name="Natvig D."/>
            <person name="Lalanne C."/>
            <person name="Gautier V."/>
            <person name="Ament-Velasquez S.L."/>
            <person name="Kruys A."/>
            <person name="Hutchinson M.I."/>
            <person name="Powell A.J."/>
            <person name="Barry K."/>
            <person name="Miller A.N."/>
            <person name="Grigoriev I.V."/>
            <person name="Debuchy R."/>
            <person name="Gladieux P."/>
            <person name="Thoren M.H."/>
            <person name="Johannesson H."/>
        </authorList>
    </citation>
    <scope>NUCLEOTIDE SEQUENCE</scope>
    <source>
        <strain evidence="3">PSN4</strain>
    </source>
</reference>
<keyword evidence="2" id="KW-1133">Transmembrane helix</keyword>
<dbReference type="Pfam" id="PF11374">
    <property type="entry name" value="DUF3176"/>
    <property type="match status" value="1"/>
</dbReference>
<keyword evidence="4" id="KW-1185">Reference proteome</keyword>
<feature type="region of interest" description="Disordered" evidence="1">
    <location>
        <begin position="536"/>
        <end position="559"/>
    </location>
</feature>
<feature type="transmembrane region" description="Helical" evidence="2">
    <location>
        <begin position="60"/>
        <end position="84"/>
    </location>
</feature>
<gene>
    <name evidence="3" type="ORF">QBC47DRAFT_297707</name>
</gene>
<protein>
    <submittedName>
        <fullName evidence="3">Uncharacterized protein</fullName>
    </submittedName>
</protein>
<dbReference type="InterPro" id="IPR021514">
    <property type="entry name" value="DUF3176"/>
</dbReference>
<feature type="transmembrane region" description="Helical" evidence="2">
    <location>
        <begin position="24"/>
        <end position="48"/>
    </location>
</feature>